<feature type="compositionally biased region" description="Basic and acidic residues" evidence="8">
    <location>
        <begin position="752"/>
        <end position="761"/>
    </location>
</feature>
<feature type="compositionally biased region" description="Polar residues" evidence="8">
    <location>
        <begin position="441"/>
        <end position="489"/>
    </location>
</feature>
<evidence type="ECO:0000313" key="12">
    <source>
        <dbReference type="Proteomes" id="UP000298663"/>
    </source>
</evidence>
<protein>
    <recommendedName>
        <fullName evidence="13">Histone-lysine N-methyltransferase</fullName>
    </recommendedName>
</protein>
<dbReference type="InterPro" id="IPR046341">
    <property type="entry name" value="SET_dom_sf"/>
</dbReference>
<keyword evidence="4" id="KW-0489">Methyltransferase</keyword>
<dbReference type="EMBL" id="AZBU02000002">
    <property type="protein sequence ID" value="TKR93433.1"/>
    <property type="molecule type" value="Genomic_DNA"/>
</dbReference>
<feature type="domain" description="AWS" evidence="10">
    <location>
        <begin position="857"/>
        <end position="905"/>
    </location>
</feature>
<evidence type="ECO:0000256" key="5">
    <source>
        <dbReference type="ARBA" id="ARBA00022679"/>
    </source>
</evidence>
<reference evidence="11 12" key="1">
    <citation type="journal article" date="2015" name="Genome Biol.">
        <title>Comparative genomics of Steinernema reveals deeply conserved gene regulatory networks.</title>
        <authorList>
            <person name="Dillman A.R."/>
            <person name="Macchietto M."/>
            <person name="Porter C.F."/>
            <person name="Rogers A."/>
            <person name="Williams B."/>
            <person name="Antoshechkin I."/>
            <person name="Lee M.M."/>
            <person name="Goodwin Z."/>
            <person name="Lu X."/>
            <person name="Lewis E.E."/>
            <person name="Goodrich-Blair H."/>
            <person name="Stock S.P."/>
            <person name="Adams B.J."/>
            <person name="Sternberg P.W."/>
            <person name="Mortazavi A."/>
        </authorList>
    </citation>
    <scope>NUCLEOTIDE SEQUENCE [LARGE SCALE GENOMIC DNA]</scope>
    <source>
        <strain evidence="11 12">ALL</strain>
    </source>
</reference>
<evidence type="ECO:0000256" key="6">
    <source>
        <dbReference type="ARBA" id="ARBA00022691"/>
    </source>
</evidence>
<feature type="compositionally biased region" description="Low complexity" evidence="8">
    <location>
        <begin position="85"/>
        <end position="99"/>
    </location>
</feature>
<feature type="region of interest" description="Disordered" evidence="8">
    <location>
        <begin position="137"/>
        <end position="159"/>
    </location>
</feature>
<feature type="region of interest" description="Disordered" evidence="8">
    <location>
        <begin position="752"/>
        <end position="784"/>
    </location>
</feature>
<keyword evidence="3" id="KW-0158">Chromosome</keyword>
<sequence length="1054" mass="117391">MNFEAVPCMFKQTVDGNESSYVGLLIRPSTQPSGSSNPPPPAVGSTTAPIAAPTSLQASTFHQSPIVTAQPQNSGVGPSPVAMLPSSSTGTPAGTSFASQGRRPIQAAATPAVIANGYINTTTAATNNTFYPQKQLQPRPGNLQQHQDQQTAPYMQHSQQQACTSVQTGCSEQFHDKRLDKNSASVLNRRSRISTADRESTIADAPCPAATATRAAIPVEQLGVRRRRMLLMGLRLPHQLQRKSVASKWKWQRGSFRAVVHADDPDHSSELSCESVECSATYKFPAGLFYEATELQKPGAPGSFHFSGFTTDLITCRCLPHKSPFPVEQRNPHRGLPPISSITHRQSPLECSSTAGPSSAPVLQYNNQNNSQTNGYNSYPQSTSQQSQNYYGQQQTYHQSPVFQQQLSQQQRQHQRIHQPPQYPQMPPPQQQMPQHYPQQISSNTDFVRYPTSSNHPQQQWISPLPANSSATPDSGIQSIGDSPHSTNPYTPPIVSPYTQQMLSVEEREKANHRPPSLDSSEYADMPKLVPMNQMEEVSEEDDFESGPPNISGMPNCTQASPLVDQTSPSVSTPGPTKCGSVGPAVEIHAGMDTKEITQQLVLTFGEQRIKEMAEMLQSKANGAPGFPESATPAPDSTTNGECEDLCEEGFSPAPSLDDYCYYASEIKPKVEDFYRPVFDENTLKEKEKAAARLRLREHRKNVRERIRKAFDGYVSEIVEEWANFSLGKPTPREKSVFAPLDWSAVDSRVREKQAEQENMARRKRKSLQVAEKSGEKKAKVGRKRKIEIKEEEKDEVDEKFQQAPFTVQSTSGKKNPTERRASMISKKSRPATERLPGHDYQKIRSNAIVDVPARINDSEPCECDSSCFCSPAAKCFHRERKIECTPSNCTLHNVCQNRRIYNNQTITDLVKSAKPDESMCLRTGVDIHRGEYVCEYVGEVISRNRFESRFNSEYSSWRYHYAMELCPGFVVDAYKRGSTSRFINHSCEPNCVAQTWLVNGVHRLCIFATRDIQAGDELTIDYVGVHCSLVAPPEKCRCGARKCRVEFCRRPKK</sequence>
<feature type="region of interest" description="Disordered" evidence="8">
    <location>
        <begin position="808"/>
        <end position="836"/>
    </location>
</feature>
<feature type="region of interest" description="Disordered" evidence="8">
    <location>
        <begin position="621"/>
        <end position="643"/>
    </location>
</feature>
<feature type="region of interest" description="Disordered" evidence="8">
    <location>
        <begin position="26"/>
        <end position="48"/>
    </location>
</feature>
<dbReference type="PROSITE" id="PS50280">
    <property type="entry name" value="SET"/>
    <property type="match status" value="1"/>
</dbReference>
<feature type="compositionally biased region" description="Low complexity" evidence="8">
    <location>
        <begin position="364"/>
        <end position="412"/>
    </location>
</feature>
<keyword evidence="12" id="KW-1185">Reference proteome</keyword>
<comment type="caution">
    <text evidence="11">The sequence shown here is derived from an EMBL/GenBank/DDBJ whole genome shotgun (WGS) entry which is preliminary data.</text>
</comment>
<feature type="domain" description="SET" evidence="9">
    <location>
        <begin position="899"/>
        <end position="1024"/>
    </location>
</feature>
<dbReference type="GO" id="GO:0042054">
    <property type="term" value="F:histone methyltransferase activity"/>
    <property type="evidence" value="ECO:0007669"/>
    <property type="project" value="InterPro"/>
</dbReference>
<dbReference type="InterPro" id="IPR001214">
    <property type="entry name" value="SET_dom"/>
</dbReference>
<dbReference type="PROSITE" id="PS51215">
    <property type="entry name" value="AWS"/>
    <property type="match status" value="1"/>
</dbReference>
<dbReference type="OrthoDB" id="5838894at2759"/>
<evidence type="ECO:0000256" key="4">
    <source>
        <dbReference type="ARBA" id="ARBA00022603"/>
    </source>
</evidence>
<proteinExistence type="predicted"/>
<evidence type="ECO:0000256" key="3">
    <source>
        <dbReference type="ARBA" id="ARBA00022454"/>
    </source>
</evidence>
<feature type="compositionally biased region" description="Pro residues" evidence="8">
    <location>
        <begin position="421"/>
        <end position="431"/>
    </location>
</feature>
<dbReference type="Gene3D" id="2.170.270.10">
    <property type="entry name" value="SET domain"/>
    <property type="match status" value="1"/>
</dbReference>
<feature type="region of interest" description="Disordered" evidence="8">
    <location>
        <begin position="68"/>
        <end position="103"/>
    </location>
</feature>
<keyword evidence="6" id="KW-0949">S-adenosyl-L-methionine</keyword>
<dbReference type="InterPro" id="IPR050777">
    <property type="entry name" value="SET2_Histone-Lys_MeTrsfase"/>
</dbReference>
<evidence type="ECO:0000256" key="2">
    <source>
        <dbReference type="ARBA" id="ARBA00004286"/>
    </source>
</evidence>
<dbReference type="STRING" id="34508.A0A4U5PBC0"/>
<dbReference type="GO" id="GO:0005634">
    <property type="term" value="C:nucleus"/>
    <property type="evidence" value="ECO:0007669"/>
    <property type="project" value="UniProtKB-SubCell"/>
</dbReference>
<dbReference type="Proteomes" id="UP000298663">
    <property type="component" value="Unassembled WGS sequence"/>
</dbReference>
<gene>
    <name evidence="11" type="ORF">L596_007891</name>
</gene>
<dbReference type="GO" id="GO:0005694">
    <property type="term" value="C:chromosome"/>
    <property type="evidence" value="ECO:0007669"/>
    <property type="project" value="UniProtKB-SubCell"/>
</dbReference>
<dbReference type="InterPro" id="IPR006560">
    <property type="entry name" value="AWS_dom"/>
</dbReference>
<evidence type="ECO:0000313" key="11">
    <source>
        <dbReference type="EMBL" id="TKR93433.1"/>
    </source>
</evidence>
<evidence type="ECO:0008006" key="13">
    <source>
        <dbReference type="Google" id="ProtNLM"/>
    </source>
</evidence>
<accession>A0A4U5PBC0</accession>
<keyword evidence="5" id="KW-0808">Transferase</keyword>
<evidence type="ECO:0000256" key="8">
    <source>
        <dbReference type="SAM" id="MobiDB-lite"/>
    </source>
</evidence>
<evidence type="ECO:0000259" key="10">
    <source>
        <dbReference type="PROSITE" id="PS51215"/>
    </source>
</evidence>
<dbReference type="GO" id="GO:0032259">
    <property type="term" value="P:methylation"/>
    <property type="evidence" value="ECO:0007669"/>
    <property type="project" value="UniProtKB-KW"/>
</dbReference>
<organism evidence="11 12">
    <name type="scientific">Steinernema carpocapsae</name>
    <name type="common">Entomopathogenic nematode</name>
    <dbReference type="NCBI Taxonomy" id="34508"/>
    <lineage>
        <taxon>Eukaryota</taxon>
        <taxon>Metazoa</taxon>
        <taxon>Ecdysozoa</taxon>
        <taxon>Nematoda</taxon>
        <taxon>Chromadorea</taxon>
        <taxon>Rhabditida</taxon>
        <taxon>Tylenchina</taxon>
        <taxon>Panagrolaimomorpha</taxon>
        <taxon>Strongyloidoidea</taxon>
        <taxon>Steinernematidae</taxon>
        <taxon>Steinernema</taxon>
    </lineage>
</organism>
<dbReference type="Pfam" id="PF00856">
    <property type="entry name" value="SET"/>
    <property type="match status" value="1"/>
</dbReference>
<feature type="region of interest" description="Disordered" evidence="8">
    <location>
        <begin position="324"/>
        <end position="496"/>
    </location>
</feature>
<keyword evidence="7" id="KW-0539">Nucleus</keyword>
<feature type="compositionally biased region" description="Polar residues" evidence="8">
    <location>
        <begin position="340"/>
        <end position="357"/>
    </location>
</feature>
<name>A0A4U5PBC0_STECR</name>
<evidence type="ECO:0000259" key="9">
    <source>
        <dbReference type="PROSITE" id="PS50280"/>
    </source>
</evidence>
<comment type="subcellular location">
    <subcellularLocation>
        <location evidence="2">Chromosome</location>
    </subcellularLocation>
    <subcellularLocation>
        <location evidence="1">Nucleus</location>
    </subcellularLocation>
</comment>
<evidence type="ECO:0000256" key="7">
    <source>
        <dbReference type="ARBA" id="ARBA00023242"/>
    </source>
</evidence>
<dbReference type="PANTHER" id="PTHR22884">
    <property type="entry name" value="SET DOMAIN PROTEINS"/>
    <property type="match status" value="1"/>
</dbReference>
<dbReference type="SMART" id="SM00317">
    <property type="entry name" value="SET"/>
    <property type="match status" value="1"/>
</dbReference>
<dbReference type="AlphaFoldDB" id="A0A4U5PBC0"/>
<dbReference type="SUPFAM" id="SSF82199">
    <property type="entry name" value="SET domain"/>
    <property type="match status" value="1"/>
</dbReference>
<evidence type="ECO:0000256" key="1">
    <source>
        <dbReference type="ARBA" id="ARBA00004123"/>
    </source>
</evidence>
<reference evidence="11 12" key="2">
    <citation type="journal article" date="2019" name="G3 (Bethesda)">
        <title>Hybrid Assembly of the Genome of the Entomopathogenic Nematode Steinernema carpocapsae Identifies the X-Chromosome.</title>
        <authorList>
            <person name="Serra L."/>
            <person name="Macchietto M."/>
            <person name="Macias-Munoz A."/>
            <person name="McGill C.J."/>
            <person name="Rodriguez I.M."/>
            <person name="Rodriguez B."/>
            <person name="Murad R."/>
            <person name="Mortazavi A."/>
        </authorList>
    </citation>
    <scope>NUCLEOTIDE SEQUENCE [LARGE SCALE GENOMIC DNA]</scope>
    <source>
        <strain evidence="11 12">ALL</strain>
    </source>
</reference>